<evidence type="ECO:0000313" key="4">
    <source>
        <dbReference type="Proteomes" id="UP000521872"/>
    </source>
</evidence>
<dbReference type="AlphaFoldDB" id="A0A8H4QPI8"/>
<dbReference type="PROSITE" id="PS50013">
    <property type="entry name" value="CHROMO_2"/>
    <property type="match status" value="1"/>
</dbReference>
<evidence type="ECO:0000259" key="2">
    <source>
        <dbReference type="PROSITE" id="PS50013"/>
    </source>
</evidence>
<dbReference type="SUPFAM" id="SSF54160">
    <property type="entry name" value="Chromo domain-like"/>
    <property type="match status" value="1"/>
</dbReference>
<comment type="caution">
    <text evidence="3">The sequence shown here is derived from an EMBL/GenBank/DDBJ whole genome shotgun (WGS) entry which is preliminary data.</text>
</comment>
<sequence>MSDNENDEYEVESIVEARVAAASRAKNPKLVWKYLVRWKGYGPEDDTLEPPESFAESPHIVRDFWERASTGGRDINDMSLFKPGDRFFPVGPPKRRKRKSQGDAEQPTPSASEEQHVEPPPEPVKAPESANTRSSEKRRRSISDVQEKSERQSKRLRSAKSREDLGSSAQTHVQVEPGESISTSKQSAKTPSRASTRKHKQWLKSPSPEVIPDSDEERQKPVSVGVEHDQPVSGNLRKRRRSSLPQQESTSTRGQAHDNFNSNESAVRETTRETRSRNAPAKRASRPDSANTRSKDAGASSNANTKRAKPAESPSPPAKKGSTKRVRGKKSLQTQKASLPIANDIIEVLSDSDDQRQQEPAAVPERRPVDAPLGDTFSGAAQQDVPQVPEQTVSRSADEDQAKQVYEKSFALVKEKLFPSSNSIDLQETFTKDASWTRPTIFGPLGFGSANSITPRAQPSRSQLFLTLDTCVVIPLSISRTELHGHFPHVGKNETPGKFYKTEVGLGLIETVRPSGASGTVDIAEDATDDDKHHFSRFSSRLQTGELFVTSSGPGILMFCSTTRTPISQKLGVPSDSPNEAPKVFATQVQIHDYTGYANAAVNADATRWHTI</sequence>
<feature type="compositionally biased region" description="Polar residues" evidence="1">
    <location>
        <begin position="180"/>
        <end position="194"/>
    </location>
</feature>
<dbReference type="EMBL" id="JAACJL010000044">
    <property type="protein sequence ID" value="KAF4614526.1"/>
    <property type="molecule type" value="Genomic_DNA"/>
</dbReference>
<evidence type="ECO:0000313" key="3">
    <source>
        <dbReference type="EMBL" id="KAF4614526.1"/>
    </source>
</evidence>
<dbReference type="InterPro" id="IPR016197">
    <property type="entry name" value="Chromo-like_dom_sf"/>
</dbReference>
<dbReference type="GO" id="GO:0006338">
    <property type="term" value="P:chromatin remodeling"/>
    <property type="evidence" value="ECO:0007669"/>
    <property type="project" value="UniProtKB-ARBA"/>
</dbReference>
<feature type="compositionally biased region" description="Basic and acidic residues" evidence="1">
    <location>
        <begin position="266"/>
        <end position="276"/>
    </location>
</feature>
<gene>
    <name evidence="3" type="ORF">D9613_003124</name>
</gene>
<protein>
    <recommendedName>
        <fullName evidence="2">Chromo domain-containing protein</fullName>
    </recommendedName>
</protein>
<dbReference type="CDD" id="cd18968">
    <property type="entry name" value="chromodomain"/>
    <property type="match status" value="1"/>
</dbReference>
<accession>A0A8H4QPI8</accession>
<name>A0A8H4QPI8_9AGAR</name>
<proteinExistence type="predicted"/>
<dbReference type="InterPro" id="IPR023780">
    <property type="entry name" value="Chromo_domain"/>
</dbReference>
<feature type="domain" description="Chromo" evidence="2">
    <location>
        <begin position="9"/>
        <end position="76"/>
    </location>
</feature>
<dbReference type="Pfam" id="PF00385">
    <property type="entry name" value="Chromo"/>
    <property type="match status" value="1"/>
</dbReference>
<dbReference type="Gene3D" id="2.40.50.40">
    <property type="match status" value="1"/>
</dbReference>
<feature type="compositionally biased region" description="Basic residues" evidence="1">
    <location>
        <begin position="321"/>
        <end position="330"/>
    </location>
</feature>
<feature type="region of interest" description="Disordered" evidence="1">
    <location>
        <begin position="71"/>
        <end position="400"/>
    </location>
</feature>
<feature type="compositionally biased region" description="Basic and acidic residues" evidence="1">
    <location>
        <begin position="141"/>
        <end position="153"/>
    </location>
</feature>
<feature type="compositionally biased region" description="Polar residues" evidence="1">
    <location>
        <begin position="379"/>
        <end position="395"/>
    </location>
</feature>
<feature type="compositionally biased region" description="Polar residues" evidence="1">
    <location>
        <begin position="243"/>
        <end position="265"/>
    </location>
</feature>
<organism evidence="3 4">
    <name type="scientific">Agrocybe pediades</name>
    <dbReference type="NCBI Taxonomy" id="84607"/>
    <lineage>
        <taxon>Eukaryota</taxon>
        <taxon>Fungi</taxon>
        <taxon>Dikarya</taxon>
        <taxon>Basidiomycota</taxon>
        <taxon>Agaricomycotina</taxon>
        <taxon>Agaricomycetes</taxon>
        <taxon>Agaricomycetidae</taxon>
        <taxon>Agaricales</taxon>
        <taxon>Agaricineae</taxon>
        <taxon>Strophariaceae</taxon>
        <taxon>Agrocybe</taxon>
    </lineage>
</organism>
<evidence type="ECO:0000256" key="1">
    <source>
        <dbReference type="SAM" id="MobiDB-lite"/>
    </source>
</evidence>
<dbReference type="SMART" id="SM00298">
    <property type="entry name" value="CHROMO"/>
    <property type="match status" value="1"/>
</dbReference>
<dbReference type="InterPro" id="IPR000953">
    <property type="entry name" value="Chromo/chromo_shadow_dom"/>
</dbReference>
<keyword evidence="4" id="KW-1185">Reference proteome</keyword>
<dbReference type="Proteomes" id="UP000521872">
    <property type="component" value="Unassembled WGS sequence"/>
</dbReference>
<reference evidence="3 4" key="1">
    <citation type="submission" date="2019-12" db="EMBL/GenBank/DDBJ databases">
        <authorList>
            <person name="Floudas D."/>
            <person name="Bentzer J."/>
            <person name="Ahren D."/>
            <person name="Johansson T."/>
            <person name="Persson P."/>
            <person name="Tunlid A."/>
        </authorList>
    </citation>
    <scope>NUCLEOTIDE SEQUENCE [LARGE SCALE GENOMIC DNA]</scope>
    <source>
        <strain evidence="3 4">CBS 102.39</strain>
    </source>
</reference>